<dbReference type="Gene3D" id="2.60.120.200">
    <property type="match status" value="1"/>
</dbReference>
<evidence type="ECO:0000313" key="3">
    <source>
        <dbReference type="EMBL" id="CAF1521984.1"/>
    </source>
</evidence>
<evidence type="ECO:0000259" key="2">
    <source>
        <dbReference type="PROSITE" id="PS50025"/>
    </source>
</evidence>
<dbReference type="AlphaFoldDB" id="A0A815UWS7"/>
<dbReference type="InterPro" id="IPR001791">
    <property type="entry name" value="Laminin_G"/>
</dbReference>
<dbReference type="CDD" id="cd00110">
    <property type="entry name" value="LamG"/>
    <property type="match status" value="1"/>
</dbReference>
<evidence type="ECO:0000256" key="1">
    <source>
        <dbReference type="PROSITE-ProRule" id="PRU00122"/>
    </source>
</evidence>
<feature type="domain" description="Laminin G" evidence="2">
    <location>
        <begin position="1"/>
        <end position="56"/>
    </location>
</feature>
<comment type="caution">
    <text evidence="3">The sequence shown here is derived from an EMBL/GenBank/DDBJ whole genome shotgun (WGS) entry which is preliminary data.</text>
</comment>
<comment type="caution">
    <text evidence="1">Lacks conserved residue(s) required for the propagation of feature annotation.</text>
</comment>
<gene>
    <name evidence="3" type="ORF">IZO911_LOCUS45877</name>
</gene>
<dbReference type="InterPro" id="IPR013320">
    <property type="entry name" value="ConA-like_dom_sf"/>
</dbReference>
<dbReference type="SUPFAM" id="SSF49899">
    <property type="entry name" value="Concanavalin A-like lectins/glucanases"/>
    <property type="match status" value="1"/>
</dbReference>
<dbReference type="PROSITE" id="PS50025">
    <property type="entry name" value="LAM_G_DOMAIN"/>
    <property type="match status" value="1"/>
</dbReference>
<evidence type="ECO:0000313" key="4">
    <source>
        <dbReference type="Proteomes" id="UP000663860"/>
    </source>
</evidence>
<reference evidence="3" key="1">
    <citation type="submission" date="2021-02" db="EMBL/GenBank/DDBJ databases">
        <authorList>
            <person name="Nowell W R."/>
        </authorList>
    </citation>
    <scope>NUCLEOTIDE SEQUENCE</scope>
</reference>
<feature type="non-terminal residue" evidence="3">
    <location>
        <position position="1"/>
    </location>
</feature>
<accession>A0A815UWS7</accession>
<protein>
    <recommendedName>
        <fullName evidence="2">Laminin G domain-containing protein</fullName>
    </recommendedName>
</protein>
<name>A0A815UWS7_9BILA</name>
<proteinExistence type="predicted"/>
<organism evidence="3 4">
    <name type="scientific">Adineta steineri</name>
    <dbReference type="NCBI Taxonomy" id="433720"/>
    <lineage>
        <taxon>Eukaryota</taxon>
        <taxon>Metazoa</taxon>
        <taxon>Spiralia</taxon>
        <taxon>Gnathifera</taxon>
        <taxon>Rotifera</taxon>
        <taxon>Eurotatoria</taxon>
        <taxon>Bdelloidea</taxon>
        <taxon>Adinetida</taxon>
        <taxon>Adinetidae</taxon>
        <taxon>Adineta</taxon>
    </lineage>
</organism>
<sequence>KGRLVFAFDCGSGKGEIESINRINDDQWHRVDVIRHGNNATLYIDSHSEGFIIPPG</sequence>
<dbReference type="EMBL" id="CAJNOE010006010">
    <property type="protein sequence ID" value="CAF1521984.1"/>
    <property type="molecule type" value="Genomic_DNA"/>
</dbReference>
<dbReference type="Proteomes" id="UP000663860">
    <property type="component" value="Unassembled WGS sequence"/>
</dbReference>
<dbReference type="Pfam" id="PF02210">
    <property type="entry name" value="Laminin_G_2"/>
    <property type="match status" value="1"/>
</dbReference>